<sequence>MSLLGLLGIVLKDKEYLWRSTVFSSRQVCGYFPPFTSSVIIAPWWRSNNDRVAESDRKERKIEKEGEYVLWAIGSDQRHLDDTEMEWSDPFGPTSKQHSFGQKIGTTVKRFSNSRAPSPHLSEQRGDI</sequence>
<comment type="caution">
    <text evidence="2">The sequence shown here is derived from an EMBL/GenBank/DDBJ whole genome shotgun (WGS) entry which is preliminary data.</text>
</comment>
<name>A0ABV0RSV5_9TELE</name>
<protein>
    <submittedName>
        <fullName evidence="2">Uncharacterized protein</fullName>
    </submittedName>
</protein>
<evidence type="ECO:0000256" key="1">
    <source>
        <dbReference type="SAM" id="MobiDB-lite"/>
    </source>
</evidence>
<organism evidence="2 3">
    <name type="scientific">Xenoophorus captivus</name>
    <dbReference type="NCBI Taxonomy" id="1517983"/>
    <lineage>
        <taxon>Eukaryota</taxon>
        <taxon>Metazoa</taxon>
        <taxon>Chordata</taxon>
        <taxon>Craniata</taxon>
        <taxon>Vertebrata</taxon>
        <taxon>Euteleostomi</taxon>
        <taxon>Actinopterygii</taxon>
        <taxon>Neopterygii</taxon>
        <taxon>Teleostei</taxon>
        <taxon>Neoteleostei</taxon>
        <taxon>Acanthomorphata</taxon>
        <taxon>Ovalentaria</taxon>
        <taxon>Atherinomorphae</taxon>
        <taxon>Cyprinodontiformes</taxon>
        <taxon>Goodeidae</taxon>
        <taxon>Xenoophorus</taxon>
    </lineage>
</organism>
<keyword evidence="3" id="KW-1185">Reference proteome</keyword>
<feature type="region of interest" description="Disordered" evidence="1">
    <location>
        <begin position="83"/>
        <end position="128"/>
    </location>
</feature>
<accession>A0ABV0RSV5</accession>
<gene>
    <name evidence="2" type="ORF">XENOCAPTIV_020879</name>
</gene>
<dbReference type="EMBL" id="JAHRIN010058861">
    <property type="protein sequence ID" value="MEQ2211285.1"/>
    <property type="molecule type" value="Genomic_DNA"/>
</dbReference>
<evidence type="ECO:0000313" key="3">
    <source>
        <dbReference type="Proteomes" id="UP001434883"/>
    </source>
</evidence>
<proteinExistence type="predicted"/>
<evidence type="ECO:0000313" key="2">
    <source>
        <dbReference type="EMBL" id="MEQ2211285.1"/>
    </source>
</evidence>
<reference evidence="2 3" key="1">
    <citation type="submission" date="2021-06" db="EMBL/GenBank/DDBJ databases">
        <authorList>
            <person name="Palmer J.M."/>
        </authorList>
    </citation>
    <scope>NUCLEOTIDE SEQUENCE [LARGE SCALE GENOMIC DNA]</scope>
    <source>
        <strain evidence="2 3">XC_2019</strain>
        <tissue evidence="2">Muscle</tissue>
    </source>
</reference>
<dbReference type="Proteomes" id="UP001434883">
    <property type="component" value="Unassembled WGS sequence"/>
</dbReference>